<keyword evidence="1" id="KW-0812">Transmembrane</keyword>
<evidence type="ECO:0000313" key="2">
    <source>
        <dbReference type="EMBL" id="PIT86757.1"/>
    </source>
</evidence>
<feature type="transmembrane region" description="Helical" evidence="1">
    <location>
        <begin position="158"/>
        <end position="180"/>
    </location>
</feature>
<feature type="transmembrane region" description="Helical" evidence="1">
    <location>
        <begin position="249"/>
        <end position="272"/>
    </location>
</feature>
<organism evidence="2 3">
    <name type="scientific">Candidatus Magasanikbacteria bacterium CG10_big_fil_rev_8_21_14_0_10_43_6</name>
    <dbReference type="NCBI Taxonomy" id="1974650"/>
    <lineage>
        <taxon>Bacteria</taxon>
        <taxon>Candidatus Magasanikiibacteriota</taxon>
    </lineage>
</organism>
<accession>A0A2M6W1R7</accession>
<evidence type="ECO:0000256" key="1">
    <source>
        <dbReference type="SAM" id="Phobius"/>
    </source>
</evidence>
<feature type="transmembrane region" description="Helical" evidence="1">
    <location>
        <begin position="45"/>
        <end position="63"/>
    </location>
</feature>
<dbReference type="Proteomes" id="UP000229362">
    <property type="component" value="Unassembled WGS sequence"/>
</dbReference>
<name>A0A2M6W1R7_9BACT</name>
<feature type="transmembrane region" description="Helical" evidence="1">
    <location>
        <begin position="105"/>
        <end position="131"/>
    </location>
</feature>
<proteinExistence type="predicted"/>
<sequence>MPYVNYRPTKKHFIRAFKISIVTALVVGLMVLVNSAPQTTWQLKLFATGFTFCMTFFIVILIYKGLWAGSMITKTFEDAEPNTTFTKRADTIPEPPASFTRRASVFLGVTLFIVLLDMLLVAGMLVGWAYLNGGLNYSELGAMADGGAVFFGGGEEAAAWWFVFFLVFVYAAGRYTWGLLKKDPNLKRNHTPSPVFVFHRAMIMWLTFGHGETVRYAKGEKHPRTVWHVMRRMLFGALIGLPFDLAKKTFWMVPLLVILAAGYELLLSAYRIDRSHGDKIKRVDV</sequence>
<dbReference type="AlphaFoldDB" id="A0A2M6W1R7"/>
<keyword evidence="1" id="KW-0472">Membrane</keyword>
<keyword evidence="1" id="KW-1133">Transmembrane helix</keyword>
<reference evidence="3" key="1">
    <citation type="submission" date="2017-09" db="EMBL/GenBank/DDBJ databases">
        <title>Depth-based differentiation of microbial function through sediment-hosted aquifers and enrichment of novel symbionts in the deep terrestrial subsurface.</title>
        <authorList>
            <person name="Probst A.J."/>
            <person name="Ladd B."/>
            <person name="Jarett J.K."/>
            <person name="Geller-Mcgrath D.E."/>
            <person name="Sieber C.M.K."/>
            <person name="Emerson J.B."/>
            <person name="Anantharaman K."/>
            <person name="Thomas B.C."/>
            <person name="Malmstrom R."/>
            <person name="Stieglmeier M."/>
            <person name="Klingl A."/>
            <person name="Woyke T."/>
            <person name="Ryan C.M."/>
            <person name="Banfield J.F."/>
        </authorList>
    </citation>
    <scope>NUCLEOTIDE SEQUENCE [LARGE SCALE GENOMIC DNA]</scope>
</reference>
<gene>
    <name evidence="2" type="ORF">COU33_01400</name>
</gene>
<feature type="transmembrane region" description="Helical" evidence="1">
    <location>
        <begin position="12"/>
        <end position="33"/>
    </location>
</feature>
<protein>
    <submittedName>
        <fullName evidence="2">Uncharacterized protein</fullName>
    </submittedName>
</protein>
<evidence type="ECO:0000313" key="3">
    <source>
        <dbReference type="Proteomes" id="UP000229362"/>
    </source>
</evidence>
<comment type="caution">
    <text evidence="2">The sequence shown here is derived from an EMBL/GenBank/DDBJ whole genome shotgun (WGS) entry which is preliminary data.</text>
</comment>
<dbReference type="EMBL" id="PFBZ01000058">
    <property type="protein sequence ID" value="PIT86757.1"/>
    <property type="molecule type" value="Genomic_DNA"/>
</dbReference>